<evidence type="ECO:0000256" key="14">
    <source>
        <dbReference type="ARBA" id="ARBA00042983"/>
    </source>
</evidence>
<evidence type="ECO:0000256" key="13">
    <source>
        <dbReference type="ARBA" id="ARBA00042513"/>
    </source>
</evidence>
<accession>A0A448YLM1</accession>
<evidence type="ECO:0000256" key="21">
    <source>
        <dbReference type="ARBA" id="ARBA00048479"/>
    </source>
</evidence>
<evidence type="ECO:0000256" key="6">
    <source>
        <dbReference type="ARBA" id="ARBA00023002"/>
    </source>
</evidence>
<feature type="binding site" description="axial binding residue" evidence="25">
    <location>
        <position position="480"/>
    </location>
    <ligand>
        <name>heme</name>
        <dbReference type="ChEBI" id="CHEBI:30413"/>
    </ligand>
    <ligandPart>
        <name>Fe</name>
        <dbReference type="ChEBI" id="CHEBI:18248"/>
    </ligandPart>
</feature>
<evidence type="ECO:0000256" key="15">
    <source>
        <dbReference type="ARBA" id="ARBA00043106"/>
    </source>
</evidence>
<keyword evidence="4 25" id="KW-0349">Heme</keyword>
<evidence type="ECO:0000256" key="8">
    <source>
        <dbReference type="ARBA" id="ARBA00023033"/>
    </source>
</evidence>
<evidence type="ECO:0000256" key="27">
    <source>
        <dbReference type="SAM" id="MobiDB-lite"/>
    </source>
</evidence>
<evidence type="ECO:0000256" key="23">
    <source>
        <dbReference type="ARBA" id="ARBA00049163"/>
    </source>
</evidence>
<gene>
    <name evidence="29" type="ORF">BRENAR_LOCUS2577</name>
</gene>
<evidence type="ECO:0000313" key="30">
    <source>
        <dbReference type="Proteomes" id="UP000290900"/>
    </source>
</evidence>
<comment type="catalytic activity">
    <reaction evidence="23">
        <text>lanosterol + reduced [NADPH--hemoprotein reductase] + O2 = 32-hydroxylanosterol + oxidized [NADPH--hemoprotein reductase] + H2O + H(+)</text>
        <dbReference type="Rhea" id="RHEA:75103"/>
        <dbReference type="Rhea" id="RHEA-COMP:11964"/>
        <dbReference type="Rhea" id="RHEA-COMP:11965"/>
        <dbReference type="ChEBI" id="CHEBI:15377"/>
        <dbReference type="ChEBI" id="CHEBI:15378"/>
        <dbReference type="ChEBI" id="CHEBI:15379"/>
        <dbReference type="ChEBI" id="CHEBI:16521"/>
        <dbReference type="ChEBI" id="CHEBI:57618"/>
        <dbReference type="ChEBI" id="CHEBI:58210"/>
        <dbReference type="ChEBI" id="CHEBI:166806"/>
    </reaction>
    <physiologicalReaction direction="left-to-right" evidence="23">
        <dbReference type="Rhea" id="RHEA:75104"/>
    </physiologicalReaction>
</comment>
<keyword evidence="28" id="KW-1133">Transmembrane helix</keyword>
<feature type="region of interest" description="Disordered" evidence="27">
    <location>
        <begin position="432"/>
        <end position="454"/>
    </location>
</feature>
<comment type="cofactor">
    <cofactor evidence="1 25">
        <name>heme</name>
        <dbReference type="ChEBI" id="CHEBI:30413"/>
    </cofactor>
</comment>
<evidence type="ECO:0000256" key="16">
    <source>
        <dbReference type="ARBA" id="ARBA00043156"/>
    </source>
</evidence>
<evidence type="ECO:0000256" key="20">
    <source>
        <dbReference type="ARBA" id="ARBA00047702"/>
    </source>
</evidence>
<dbReference type="STRING" id="13370.A0A448YLM1"/>
<name>A0A448YLM1_BRENA</name>
<evidence type="ECO:0000256" key="22">
    <source>
        <dbReference type="ARBA" id="ARBA00048866"/>
    </source>
</evidence>
<evidence type="ECO:0000256" key="26">
    <source>
        <dbReference type="RuleBase" id="RU000461"/>
    </source>
</evidence>
<dbReference type="InterPro" id="IPR017972">
    <property type="entry name" value="Cyt_P450_CS"/>
</dbReference>
<feature type="transmembrane region" description="Helical" evidence="28">
    <location>
        <begin position="56"/>
        <end position="74"/>
    </location>
</feature>
<keyword evidence="5 25" id="KW-0479">Metal-binding</keyword>
<evidence type="ECO:0000256" key="18">
    <source>
        <dbReference type="ARBA" id="ARBA00047587"/>
    </source>
</evidence>
<comment type="catalytic activity">
    <reaction evidence="24">
        <text>a 14alpha-formyl steroid + reduced [NADPH--hemoprotein reductase] + O2 = a Delta(14) steroid + formate + oxidized [NADPH--hemoprotein reductase] + H2O + 2 H(+)</text>
        <dbReference type="Rhea" id="RHEA:68068"/>
        <dbReference type="Rhea" id="RHEA-COMP:11964"/>
        <dbReference type="Rhea" id="RHEA-COMP:11965"/>
        <dbReference type="ChEBI" id="CHEBI:15377"/>
        <dbReference type="ChEBI" id="CHEBI:15378"/>
        <dbReference type="ChEBI" id="CHEBI:15379"/>
        <dbReference type="ChEBI" id="CHEBI:15740"/>
        <dbReference type="ChEBI" id="CHEBI:57618"/>
        <dbReference type="ChEBI" id="CHEBI:58210"/>
        <dbReference type="ChEBI" id="CHEBI:138031"/>
        <dbReference type="ChEBI" id="CHEBI:176902"/>
    </reaction>
    <physiologicalReaction direction="left-to-right" evidence="24">
        <dbReference type="Rhea" id="RHEA:68069"/>
    </physiologicalReaction>
</comment>
<evidence type="ECO:0000256" key="7">
    <source>
        <dbReference type="ARBA" id="ARBA00023004"/>
    </source>
</evidence>
<dbReference type="InterPro" id="IPR036396">
    <property type="entry name" value="Cyt_P450_sf"/>
</dbReference>
<dbReference type="FunCoup" id="A0A448YLM1">
    <property type="interactions" value="590"/>
</dbReference>
<evidence type="ECO:0000256" key="3">
    <source>
        <dbReference type="ARBA" id="ARBA00010617"/>
    </source>
</evidence>
<dbReference type="OrthoDB" id="1055148at2759"/>
<dbReference type="Proteomes" id="UP000290900">
    <property type="component" value="Unassembled WGS sequence"/>
</dbReference>
<dbReference type="GO" id="GO:0005506">
    <property type="term" value="F:iron ion binding"/>
    <property type="evidence" value="ECO:0007669"/>
    <property type="project" value="InterPro"/>
</dbReference>
<evidence type="ECO:0000256" key="5">
    <source>
        <dbReference type="ARBA" id="ARBA00022723"/>
    </source>
</evidence>
<keyword evidence="8 26" id="KW-0503">Monooxygenase</keyword>
<reference evidence="29 30" key="1">
    <citation type="submission" date="2018-12" db="EMBL/GenBank/DDBJ databases">
        <authorList>
            <person name="Tiukova I."/>
            <person name="Dainat J."/>
        </authorList>
    </citation>
    <scope>NUCLEOTIDE SEQUENCE [LARGE SCALE GENOMIC DNA]</scope>
</reference>
<comment type="subcellular location">
    <subcellularLocation>
        <location evidence="2">Membrane</location>
    </subcellularLocation>
</comment>
<dbReference type="Pfam" id="PF00067">
    <property type="entry name" value="p450"/>
    <property type="match status" value="1"/>
</dbReference>
<dbReference type="SUPFAM" id="SSF48264">
    <property type="entry name" value="Cytochrome P450"/>
    <property type="match status" value="1"/>
</dbReference>
<evidence type="ECO:0000313" key="29">
    <source>
        <dbReference type="EMBL" id="VEU21845.1"/>
    </source>
</evidence>
<comment type="pathway">
    <text evidence="10">Steroid biosynthesis; zymosterol biosynthesis; zymosterol from lanosterol: step 1/6.</text>
</comment>
<evidence type="ECO:0000256" key="4">
    <source>
        <dbReference type="ARBA" id="ARBA00022617"/>
    </source>
</evidence>
<proteinExistence type="inferred from homology"/>
<evidence type="ECO:0000256" key="19">
    <source>
        <dbReference type="ARBA" id="ARBA00047670"/>
    </source>
</evidence>
<evidence type="ECO:0000256" key="12">
    <source>
        <dbReference type="ARBA" id="ARBA00041158"/>
    </source>
</evidence>
<evidence type="ECO:0000256" key="2">
    <source>
        <dbReference type="ARBA" id="ARBA00004370"/>
    </source>
</evidence>
<dbReference type="InterPro" id="IPR050529">
    <property type="entry name" value="CYP450_sterol_14alpha_dmase"/>
</dbReference>
<keyword evidence="30" id="KW-1185">Reference proteome</keyword>
<comment type="similarity">
    <text evidence="3 26">Belongs to the cytochrome P450 family.</text>
</comment>
<keyword evidence="9 28" id="KW-0472">Membrane</keyword>
<comment type="catalytic activity">
    <reaction evidence="20">
        <text>a 14alpha-methyl steroid + 3 reduced [NADPH--hemoprotein reductase] + 3 O2 = a Delta(14) steroid + formate + 3 oxidized [NADPH--hemoprotein reductase] + 4 H2O + 4 H(+)</text>
        <dbReference type="Rhea" id="RHEA:54028"/>
        <dbReference type="Rhea" id="RHEA-COMP:11964"/>
        <dbReference type="Rhea" id="RHEA-COMP:11965"/>
        <dbReference type="ChEBI" id="CHEBI:15377"/>
        <dbReference type="ChEBI" id="CHEBI:15378"/>
        <dbReference type="ChEBI" id="CHEBI:15379"/>
        <dbReference type="ChEBI" id="CHEBI:15740"/>
        <dbReference type="ChEBI" id="CHEBI:57618"/>
        <dbReference type="ChEBI" id="CHEBI:58210"/>
        <dbReference type="ChEBI" id="CHEBI:138029"/>
        <dbReference type="ChEBI" id="CHEBI:138031"/>
        <dbReference type="EC" id="1.14.14.154"/>
    </reaction>
    <physiologicalReaction direction="left-to-right" evidence="20">
        <dbReference type="Rhea" id="RHEA:54029"/>
    </physiologicalReaction>
</comment>
<protein>
    <recommendedName>
        <fullName evidence="12">Lanosterol 14-alpha demethylase</fullName>
        <ecNumber evidence="11">1.14.14.154</ecNumber>
    </recommendedName>
    <alternativeName>
        <fullName evidence="14">Cytochrome P450 51</fullName>
    </alternativeName>
    <alternativeName>
        <fullName evidence="16">Cytochrome P450-14DM</fullName>
    </alternativeName>
    <alternativeName>
        <fullName evidence="13">Cytochrome P450-LIA1</fullName>
    </alternativeName>
    <alternativeName>
        <fullName evidence="15">Sterol 14-alpha demethylase</fullName>
    </alternativeName>
</protein>
<dbReference type="GO" id="GO:0016020">
    <property type="term" value="C:membrane"/>
    <property type="evidence" value="ECO:0007669"/>
    <property type="project" value="UniProtKB-SubCell"/>
</dbReference>
<keyword evidence="6 26" id="KW-0560">Oxidoreductase</keyword>
<dbReference type="GO" id="GO:0008398">
    <property type="term" value="F:sterol 14-demethylase activity"/>
    <property type="evidence" value="ECO:0007669"/>
    <property type="project" value="UniProtKB-EC"/>
</dbReference>
<dbReference type="FunFam" id="1.10.630.10:FF:000033">
    <property type="entry name" value="14-alpha sterol demethylase"/>
    <property type="match status" value="1"/>
</dbReference>
<dbReference type="EMBL" id="CAACVR010000013">
    <property type="protein sequence ID" value="VEU21845.1"/>
    <property type="molecule type" value="Genomic_DNA"/>
</dbReference>
<dbReference type="EC" id="1.14.14.154" evidence="11"/>
<dbReference type="InParanoid" id="A0A448YLM1"/>
<comment type="catalytic activity">
    <reaction evidence="17">
        <text>32-hydroxylanosterol + reduced [NADPH--hemoprotein reductase] + O2 = 32-oxolanosterol + oxidized [NADPH--hemoprotein reductase] + 2 H2O + H(+)</text>
        <dbReference type="Rhea" id="RHEA:75107"/>
        <dbReference type="Rhea" id="RHEA-COMP:11964"/>
        <dbReference type="Rhea" id="RHEA-COMP:11965"/>
        <dbReference type="ChEBI" id="CHEBI:15377"/>
        <dbReference type="ChEBI" id="CHEBI:15378"/>
        <dbReference type="ChEBI" id="CHEBI:15379"/>
        <dbReference type="ChEBI" id="CHEBI:57618"/>
        <dbReference type="ChEBI" id="CHEBI:58210"/>
        <dbReference type="ChEBI" id="CHEBI:166681"/>
        <dbReference type="ChEBI" id="CHEBI:166806"/>
    </reaction>
    <physiologicalReaction direction="left-to-right" evidence="17">
        <dbReference type="Rhea" id="RHEA:75108"/>
    </physiologicalReaction>
</comment>
<feature type="compositionally biased region" description="Gly residues" evidence="27">
    <location>
        <begin position="432"/>
        <end position="441"/>
    </location>
</feature>
<keyword evidence="7 25" id="KW-0408">Iron</keyword>
<feature type="transmembrane region" description="Helical" evidence="28">
    <location>
        <begin position="20"/>
        <end position="44"/>
    </location>
</feature>
<sequence>MSVAETIVGEAYSLITQVASWFLALPLLQRVLLVISIPFVYSITWQLLYSLRKDRVPLVFYWIPWVGSAVVYGMQPYDFFSKCQEKYGDCFSFVLLGRVMTVYLGPKGHEFIFNAKLSDVSAEAAYSNFTTPAFGEGVIYDVPNWKLMEQKKFAKVALTTDSFIEYVPLMREEILKYFASEPAFQGKNGKANVLKTQTEMTLFTASRSLMGRDLRNKLNASYAAWYSDLDKGFTPLNFAFPYLPLPSYKARDEAHRKITETYMELINKRRQQPYVHDKDLVDALMNNSTYKDGTKMTDQQVANLMVGVLMGGQHTSAATSLWFLLHLGERPDLQEQLYKEIKETIGDRDLQWEDLQKMPLVNNTIRETLRMHHPLHSVFRLVINDLPVPGTKWIVPAGDYVLASPGWSMINEKYFPHANQFEPHRWDKLAGSGGGFQGQGGSNPANKDNEDNATVDYGFGQISKGVSSPYLPFGGGRHRCIGEHFAYTQLGTLLVTYIQNFTWTSKVPEPDYSSMVVLPTPPAEIQWKKRE</sequence>
<evidence type="ECO:0000256" key="10">
    <source>
        <dbReference type="ARBA" id="ARBA00037887"/>
    </source>
</evidence>
<organism evidence="29 30">
    <name type="scientific">Brettanomyces naardenensis</name>
    <name type="common">Yeast</name>
    <dbReference type="NCBI Taxonomy" id="13370"/>
    <lineage>
        <taxon>Eukaryota</taxon>
        <taxon>Fungi</taxon>
        <taxon>Dikarya</taxon>
        <taxon>Ascomycota</taxon>
        <taxon>Saccharomycotina</taxon>
        <taxon>Pichiomycetes</taxon>
        <taxon>Pichiales</taxon>
        <taxon>Pichiaceae</taxon>
        <taxon>Brettanomyces</taxon>
    </lineage>
</organism>
<dbReference type="Gene3D" id="1.10.630.10">
    <property type="entry name" value="Cytochrome P450"/>
    <property type="match status" value="1"/>
</dbReference>
<dbReference type="PANTHER" id="PTHR24304">
    <property type="entry name" value="CYTOCHROME P450 FAMILY 7"/>
    <property type="match status" value="1"/>
</dbReference>
<evidence type="ECO:0000256" key="9">
    <source>
        <dbReference type="ARBA" id="ARBA00023136"/>
    </source>
</evidence>
<comment type="catalytic activity">
    <reaction evidence="18">
        <text>a 14alpha-hydroxymethyl steroid + reduced [NADPH--hemoprotein reductase] + O2 = a 14alpha-formyl steroid + oxidized [NADPH--hemoprotein reductase] + 2 H2O + H(+)</text>
        <dbReference type="Rhea" id="RHEA:68064"/>
        <dbReference type="Rhea" id="RHEA-COMP:11964"/>
        <dbReference type="Rhea" id="RHEA-COMP:11965"/>
        <dbReference type="ChEBI" id="CHEBI:15377"/>
        <dbReference type="ChEBI" id="CHEBI:15378"/>
        <dbReference type="ChEBI" id="CHEBI:15379"/>
        <dbReference type="ChEBI" id="CHEBI:57618"/>
        <dbReference type="ChEBI" id="CHEBI:58210"/>
        <dbReference type="ChEBI" id="CHEBI:176901"/>
        <dbReference type="ChEBI" id="CHEBI:176902"/>
    </reaction>
    <physiologicalReaction direction="left-to-right" evidence="18">
        <dbReference type="Rhea" id="RHEA:68065"/>
    </physiologicalReaction>
</comment>
<dbReference type="CDD" id="cd11042">
    <property type="entry name" value="CYP51-like"/>
    <property type="match status" value="1"/>
</dbReference>
<dbReference type="PANTHER" id="PTHR24304:SF2">
    <property type="entry name" value="24-HYDROXYCHOLESTEROL 7-ALPHA-HYDROXYLASE"/>
    <property type="match status" value="1"/>
</dbReference>
<comment type="catalytic activity">
    <reaction evidence="19">
        <text>lanosterol + 3 reduced [NADPH--hemoprotein reductase] + 3 O2 = 4,4-dimethyl-5alpha-cholesta-8,14,24-trien-3beta-ol + formate + 3 oxidized [NADPH--hemoprotein reductase] + 4 H2O + 4 H(+)</text>
        <dbReference type="Rhea" id="RHEA:25286"/>
        <dbReference type="Rhea" id="RHEA-COMP:11964"/>
        <dbReference type="Rhea" id="RHEA-COMP:11965"/>
        <dbReference type="ChEBI" id="CHEBI:15377"/>
        <dbReference type="ChEBI" id="CHEBI:15378"/>
        <dbReference type="ChEBI" id="CHEBI:15379"/>
        <dbReference type="ChEBI" id="CHEBI:15740"/>
        <dbReference type="ChEBI" id="CHEBI:16521"/>
        <dbReference type="ChEBI" id="CHEBI:17813"/>
        <dbReference type="ChEBI" id="CHEBI:57618"/>
        <dbReference type="ChEBI" id="CHEBI:58210"/>
        <dbReference type="EC" id="1.14.14.154"/>
    </reaction>
    <physiologicalReaction direction="left-to-right" evidence="19">
        <dbReference type="Rhea" id="RHEA:25287"/>
    </physiologicalReaction>
</comment>
<comment type="catalytic activity">
    <reaction evidence="21">
        <text>32-oxolanosterol + reduced [NADPH--hemoprotein reductase] + O2 = 4,4-dimethyl-5alpha-cholesta-8,14,24-trien-3beta-ol + formate + oxidized [NADPH--hemoprotein reductase] + H2O + 2 H(+)</text>
        <dbReference type="Rhea" id="RHEA:75111"/>
        <dbReference type="Rhea" id="RHEA-COMP:11964"/>
        <dbReference type="Rhea" id="RHEA-COMP:11965"/>
        <dbReference type="ChEBI" id="CHEBI:15377"/>
        <dbReference type="ChEBI" id="CHEBI:15378"/>
        <dbReference type="ChEBI" id="CHEBI:15379"/>
        <dbReference type="ChEBI" id="CHEBI:15740"/>
        <dbReference type="ChEBI" id="CHEBI:17813"/>
        <dbReference type="ChEBI" id="CHEBI:57618"/>
        <dbReference type="ChEBI" id="CHEBI:58210"/>
        <dbReference type="ChEBI" id="CHEBI:166681"/>
    </reaction>
    <physiologicalReaction direction="left-to-right" evidence="21">
        <dbReference type="Rhea" id="RHEA:75112"/>
    </physiologicalReaction>
</comment>
<evidence type="ECO:0000256" key="24">
    <source>
        <dbReference type="ARBA" id="ARBA00049450"/>
    </source>
</evidence>
<dbReference type="GO" id="GO:0020037">
    <property type="term" value="F:heme binding"/>
    <property type="evidence" value="ECO:0007669"/>
    <property type="project" value="InterPro"/>
</dbReference>
<dbReference type="PRINTS" id="PR00465">
    <property type="entry name" value="EP450IV"/>
</dbReference>
<evidence type="ECO:0000256" key="1">
    <source>
        <dbReference type="ARBA" id="ARBA00001971"/>
    </source>
</evidence>
<evidence type="ECO:0000256" key="17">
    <source>
        <dbReference type="ARBA" id="ARBA00047379"/>
    </source>
</evidence>
<comment type="catalytic activity">
    <reaction evidence="22">
        <text>a 14alpha-methyl steroid + reduced [NADPH--hemoprotein reductase] + O2 = a 14alpha-hydroxymethyl steroid + oxidized [NADPH--hemoprotein reductase] + H2O + H(+)</text>
        <dbReference type="Rhea" id="RHEA:68060"/>
        <dbReference type="Rhea" id="RHEA-COMP:11964"/>
        <dbReference type="Rhea" id="RHEA-COMP:11965"/>
        <dbReference type="ChEBI" id="CHEBI:15377"/>
        <dbReference type="ChEBI" id="CHEBI:15378"/>
        <dbReference type="ChEBI" id="CHEBI:15379"/>
        <dbReference type="ChEBI" id="CHEBI:57618"/>
        <dbReference type="ChEBI" id="CHEBI:58210"/>
        <dbReference type="ChEBI" id="CHEBI:138029"/>
        <dbReference type="ChEBI" id="CHEBI:176901"/>
    </reaction>
    <physiologicalReaction direction="left-to-right" evidence="22">
        <dbReference type="Rhea" id="RHEA:68061"/>
    </physiologicalReaction>
</comment>
<dbReference type="PRINTS" id="PR00385">
    <property type="entry name" value="P450"/>
</dbReference>
<evidence type="ECO:0000256" key="25">
    <source>
        <dbReference type="PIRSR" id="PIRSR602403-1"/>
    </source>
</evidence>
<dbReference type="PROSITE" id="PS00086">
    <property type="entry name" value="CYTOCHROME_P450"/>
    <property type="match status" value="1"/>
</dbReference>
<dbReference type="InterPro" id="IPR002403">
    <property type="entry name" value="Cyt_P450_E_grp-IV"/>
</dbReference>
<dbReference type="AlphaFoldDB" id="A0A448YLM1"/>
<dbReference type="InterPro" id="IPR001128">
    <property type="entry name" value="Cyt_P450"/>
</dbReference>
<keyword evidence="28" id="KW-0812">Transmembrane</keyword>
<evidence type="ECO:0000256" key="28">
    <source>
        <dbReference type="SAM" id="Phobius"/>
    </source>
</evidence>
<dbReference type="GO" id="GO:0006696">
    <property type="term" value="P:ergosterol biosynthetic process"/>
    <property type="evidence" value="ECO:0007669"/>
    <property type="project" value="UniProtKB-ARBA"/>
</dbReference>
<evidence type="ECO:0000256" key="11">
    <source>
        <dbReference type="ARBA" id="ARBA00038974"/>
    </source>
</evidence>